<dbReference type="AlphaFoldDB" id="A0A0P8AA05"/>
<dbReference type="PANTHER" id="PTHR12815">
    <property type="entry name" value="SORTING AND ASSEMBLY MACHINERY SAMM50 PROTEIN FAMILY MEMBER"/>
    <property type="match status" value="1"/>
</dbReference>
<dbReference type="Gene3D" id="2.40.160.50">
    <property type="entry name" value="membrane protein fhac: a member of the omp85/tpsb transporter family"/>
    <property type="match status" value="1"/>
</dbReference>
<keyword evidence="2" id="KW-0812">Transmembrane</keyword>
<dbReference type="PATRIC" id="fig|1666912.4.peg.2987"/>
<evidence type="ECO:0000259" key="6">
    <source>
        <dbReference type="Pfam" id="PF07244"/>
    </source>
</evidence>
<sequence length="596" mass="62437">MRPACGAGTVLAVICALASPAAALETFQFRLVGDNPALEQSLRRASLIAQADSQGVGDPLELFATARAEYGRLIGVFYEAGYYAPQISVQIDGREAADISPLAPPDQIGEIAITMVPGPAFAFGRAQIAPLADGTELPGDFAAGEPARSTVIRAATATALDQWRAQGHAKAAPTGQTITANHGAQALDVAITLTPGPRLRFGALRPEGQKAVRADRIVEIAGLPTGEVFSPDDVDRATERLRATGTFSSVAMRQAETANPDGTLDISAAVVEAPPRRIGAGLEYDTERGVKLSGFWLHRNLLGGAERFRIEGMIDGIGANVGGLDYALELDFTRPATLTPDTTFTIGLDLETESEDDFDASRIRADALLVHRYSDRLTFSGGLGLLAERADFGPGRTIRRDYQLLLLPLAATWDQRDDQTNPKRGLYANGTVTPFFGTSGTGAGVQATADLRGYYPMGDRLVLAGRAQFGIVQGPGLADTPRDFLFYSGGGGSVRGQPYRSLGVTSGGVDSGGQGFAATSLELRMRATEELGIAAFLDAGYVSEGAFSGASDWHAGAGVGLRYDTVIGPLRLDVGLPVGGSTSNGAQLYLGIGQAF</sequence>
<feature type="signal peptide" evidence="4">
    <location>
        <begin position="1"/>
        <end position="23"/>
    </location>
</feature>
<evidence type="ECO:0000313" key="9">
    <source>
        <dbReference type="Proteomes" id="UP000050413"/>
    </source>
</evidence>
<dbReference type="GO" id="GO:0019867">
    <property type="term" value="C:outer membrane"/>
    <property type="evidence" value="ECO:0007669"/>
    <property type="project" value="InterPro"/>
</dbReference>
<evidence type="ECO:0000256" key="1">
    <source>
        <dbReference type="ARBA" id="ARBA00004370"/>
    </source>
</evidence>
<proteinExistence type="predicted"/>
<dbReference type="EMBL" id="LJSG01000016">
    <property type="protein sequence ID" value="KPP91002.1"/>
    <property type="molecule type" value="Genomic_DNA"/>
</dbReference>
<comment type="subcellular location">
    <subcellularLocation>
        <location evidence="1">Membrane</location>
    </subcellularLocation>
</comment>
<reference evidence="7 10" key="2">
    <citation type="submission" date="2016-01" db="EMBL/GenBank/DDBJ databases">
        <authorList>
            <person name="Varghese N."/>
        </authorList>
    </citation>
    <scope>NUCLEOTIDE SEQUENCE [LARGE SCALE GENOMIC DNA]</scope>
    <source>
        <strain evidence="7 10">HL-91</strain>
    </source>
</reference>
<dbReference type="InterPro" id="IPR000184">
    <property type="entry name" value="Bac_surfAg_D15"/>
</dbReference>
<keyword evidence="4" id="KW-0732">Signal</keyword>
<dbReference type="OrthoDB" id="9769707at2"/>
<dbReference type="RefSeq" id="WP_072247345.1">
    <property type="nucleotide sequence ID" value="NZ_FBYC01000004.1"/>
</dbReference>
<evidence type="ECO:0000259" key="5">
    <source>
        <dbReference type="Pfam" id="PF01103"/>
    </source>
</evidence>
<protein>
    <submittedName>
        <fullName evidence="8">Autotransporter translocation and assembly module outer membrane component TamA</fullName>
    </submittedName>
    <submittedName>
        <fullName evidence="7">Translocation and assembly module TamA</fullName>
    </submittedName>
</protein>
<dbReference type="Pfam" id="PF01103">
    <property type="entry name" value="Omp85"/>
    <property type="match status" value="1"/>
</dbReference>
<feature type="chain" id="PRO_5010266834" evidence="4">
    <location>
        <begin position="24"/>
        <end position="596"/>
    </location>
</feature>
<dbReference type="PANTHER" id="PTHR12815:SF42">
    <property type="entry name" value="BACTERIAL SURFACE ANTIGEN (D15) DOMAIN-CONTAINING PROTEIN"/>
    <property type="match status" value="1"/>
</dbReference>
<dbReference type="InterPro" id="IPR039910">
    <property type="entry name" value="D15-like"/>
</dbReference>
<evidence type="ECO:0000256" key="2">
    <source>
        <dbReference type="ARBA" id="ARBA00022452"/>
    </source>
</evidence>
<organism evidence="8 9">
    <name type="scientific">Roseibaca calidilacus</name>
    <dbReference type="NCBI Taxonomy" id="1666912"/>
    <lineage>
        <taxon>Bacteria</taxon>
        <taxon>Pseudomonadati</taxon>
        <taxon>Pseudomonadota</taxon>
        <taxon>Alphaproteobacteria</taxon>
        <taxon>Rhodobacterales</taxon>
        <taxon>Paracoccaceae</taxon>
        <taxon>Roseinatronobacter</taxon>
    </lineage>
</organism>
<reference evidence="8 9" key="1">
    <citation type="submission" date="2015-09" db="EMBL/GenBank/DDBJ databases">
        <title>Identification and resolution of microdiversity through metagenomic sequencing of parallel consortia.</title>
        <authorList>
            <person name="Nelson W.C."/>
            <person name="Romine M.F."/>
            <person name="Lindemann S.R."/>
        </authorList>
    </citation>
    <scope>NUCLEOTIDE SEQUENCE [LARGE SCALE GENOMIC DNA]</scope>
    <source>
        <strain evidence="8">HL-91</strain>
    </source>
</reference>
<gene>
    <name evidence="8" type="primary">tamA</name>
    <name evidence="7" type="ORF">Ga0058931_3276</name>
    <name evidence="8" type="ORF">HLUCCA05_06180</name>
</gene>
<evidence type="ECO:0000313" key="10">
    <source>
        <dbReference type="Proteomes" id="UP000182045"/>
    </source>
</evidence>
<dbReference type="Proteomes" id="UP000050413">
    <property type="component" value="Unassembled WGS sequence"/>
</dbReference>
<evidence type="ECO:0000256" key="3">
    <source>
        <dbReference type="ARBA" id="ARBA00023136"/>
    </source>
</evidence>
<dbReference type="EMBL" id="FBYC01000004">
    <property type="protein sequence ID" value="CUX83954.1"/>
    <property type="molecule type" value="Genomic_DNA"/>
</dbReference>
<accession>A0A0P8AA05</accession>
<dbReference type="Gene3D" id="3.10.20.310">
    <property type="entry name" value="membrane protein fhac"/>
    <property type="match status" value="1"/>
</dbReference>
<feature type="domain" description="POTRA" evidence="6">
    <location>
        <begin position="201"/>
        <end position="272"/>
    </location>
</feature>
<keyword evidence="10" id="KW-1185">Reference proteome</keyword>
<feature type="domain" description="Bacterial surface antigen (D15)" evidence="5">
    <location>
        <begin position="300"/>
        <end position="596"/>
    </location>
</feature>
<dbReference type="STRING" id="1666912.Ga0058931_3276"/>
<dbReference type="Pfam" id="PF07244">
    <property type="entry name" value="POTRA"/>
    <property type="match status" value="1"/>
</dbReference>
<comment type="caution">
    <text evidence="8">The sequence shown here is derived from an EMBL/GenBank/DDBJ whole genome shotgun (WGS) entry which is preliminary data.</text>
</comment>
<dbReference type="Proteomes" id="UP000182045">
    <property type="component" value="Unassembled WGS sequence"/>
</dbReference>
<dbReference type="InterPro" id="IPR010827">
    <property type="entry name" value="BamA/TamA_POTRA"/>
</dbReference>
<evidence type="ECO:0000313" key="7">
    <source>
        <dbReference type="EMBL" id="CUX83954.1"/>
    </source>
</evidence>
<name>A0A0P8AA05_9RHOB</name>
<evidence type="ECO:0000256" key="4">
    <source>
        <dbReference type="SAM" id="SignalP"/>
    </source>
</evidence>
<evidence type="ECO:0000313" key="8">
    <source>
        <dbReference type="EMBL" id="KPP91002.1"/>
    </source>
</evidence>
<keyword evidence="3" id="KW-0472">Membrane</keyword>
<keyword evidence="2" id="KW-1134">Transmembrane beta strand</keyword>